<dbReference type="EMBL" id="JBHTHX010000229">
    <property type="protein sequence ID" value="MFD0884794.1"/>
    <property type="molecule type" value="Genomic_DNA"/>
</dbReference>
<dbReference type="Pfam" id="PF12973">
    <property type="entry name" value="Cupin_7"/>
    <property type="match status" value="1"/>
</dbReference>
<dbReference type="InterPro" id="IPR014710">
    <property type="entry name" value="RmlC-like_jellyroll"/>
</dbReference>
<proteinExistence type="predicted"/>
<gene>
    <name evidence="2" type="ORF">ACFQ08_09565</name>
</gene>
<dbReference type="InterPro" id="IPR025979">
    <property type="entry name" value="ChrR-like_cupin_dom"/>
</dbReference>
<organism evidence="2 3">
    <name type="scientific">Streptosporangium algeriense</name>
    <dbReference type="NCBI Taxonomy" id="1682748"/>
    <lineage>
        <taxon>Bacteria</taxon>
        <taxon>Bacillati</taxon>
        <taxon>Actinomycetota</taxon>
        <taxon>Actinomycetes</taxon>
        <taxon>Streptosporangiales</taxon>
        <taxon>Streptosporangiaceae</taxon>
        <taxon>Streptosporangium</taxon>
    </lineage>
</organism>
<evidence type="ECO:0000313" key="2">
    <source>
        <dbReference type="EMBL" id="MFD0884794.1"/>
    </source>
</evidence>
<evidence type="ECO:0000313" key="3">
    <source>
        <dbReference type="Proteomes" id="UP001597024"/>
    </source>
</evidence>
<reference evidence="3" key="1">
    <citation type="journal article" date="2019" name="Int. J. Syst. Evol. Microbiol.">
        <title>The Global Catalogue of Microorganisms (GCM) 10K type strain sequencing project: providing services to taxonomists for standard genome sequencing and annotation.</title>
        <authorList>
            <consortium name="The Broad Institute Genomics Platform"/>
            <consortium name="The Broad Institute Genome Sequencing Center for Infectious Disease"/>
            <person name="Wu L."/>
            <person name="Ma J."/>
        </authorList>
    </citation>
    <scope>NUCLEOTIDE SEQUENCE [LARGE SCALE GENOMIC DNA]</scope>
    <source>
        <strain evidence="3">CCUG 62974</strain>
    </source>
</reference>
<protein>
    <submittedName>
        <fullName evidence="2">Cupin domain-containing protein</fullName>
    </submittedName>
</protein>
<comment type="caution">
    <text evidence="2">The sequence shown here is derived from an EMBL/GenBank/DDBJ whole genome shotgun (WGS) entry which is preliminary data.</text>
</comment>
<dbReference type="Proteomes" id="UP001597024">
    <property type="component" value="Unassembled WGS sequence"/>
</dbReference>
<dbReference type="SUPFAM" id="SSF51182">
    <property type="entry name" value="RmlC-like cupins"/>
    <property type="match status" value="1"/>
</dbReference>
<accession>A0ABW3DLY4</accession>
<dbReference type="InterPro" id="IPR011051">
    <property type="entry name" value="RmlC_Cupin_sf"/>
</dbReference>
<sequence>MTETASPEITAQQRGALVLRNLLSAGFGDTLKWATWSEPGRAGVELHTLYTTDAPQQAAAYLIRYTPGAHGDRHEHLGYEMIFVLDGELVINDTERYGRGDLIIEPPGSVHQVTSETGFLVLAVREAPTAPRPTG</sequence>
<dbReference type="Gene3D" id="2.60.120.10">
    <property type="entry name" value="Jelly Rolls"/>
    <property type="match status" value="1"/>
</dbReference>
<keyword evidence="3" id="KW-1185">Reference proteome</keyword>
<feature type="domain" description="ChrR-like cupin" evidence="1">
    <location>
        <begin position="32"/>
        <end position="121"/>
    </location>
</feature>
<evidence type="ECO:0000259" key="1">
    <source>
        <dbReference type="Pfam" id="PF12973"/>
    </source>
</evidence>
<name>A0ABW3DLY4_9ACTN</name>